<gene>
    <name evidence="2" type="ORF">TKK_000227</name>
</gene>
<comment type="caution">
    <text evidence="2">The sequence shown here is derived from an EMBL/GenBank/DDBJ whole genome shotgun (WGS) entry which is preliminary data.</text>
</comment>
<protein>
    <submittedName>
        <fullName evidence="2">Uncharacterized protein</fullName>
    </submittedName>
</protein>
<reference evidence="2 3" key="1">
    <citation type="journal article" date="2024" name="bioRxiv">
        <title>A reference genome for Trichogramma kaykai: A tiny desert-dwelling parasitoid wasp with competing sex-ratio distorters.</title>
        <authorList>
            <person name="Culotta J."/>
            <person name="Lindsey A.R."/>
        </authorList>
    </citation>
    <scope>NUCLEOTIDE SEQUENCE [LARGE SCALE GENOMIC DNA]</scope>
    <source>
        <strain evidence="2 3">KSX58</strain>
    </source>
</reference>
<dbReference type="EMBL" id="JBJJXI010000003">
    <property type="protein sequence ID" value="KAL3407547.1"/>
    <property type="molecule type" value="Genomic_DNA"/>
</dbReference>
<dbReference type="Proteomes" id="UP001627154">
    <property type="component" value="Unassembled WGS sequence"/>
</dbReference>
<proteinExistence type="predicted"/>
<evidence type="ECO:0000313" key="2">
    <source>
        <dbReference type="EMBL" id="KAL3407547.1"/>
    </source>
</evidence>
<name>A0ABD2XS41_9HYME</name>
<feature type="region of interest" description="Disordered" evidence="1">
    <location>
        <begin position="145"/>
        <end position="174"/>
    </location>
</feature>
<accession>A0ABD2XS41</accession>
<evidence type="ECO:0000313" key="3">
    <source>
        <dbReference type="Proteomes" id="UP001627154"/>
    </source>
</evidence>
<organism evidence="2 3">
    <name type="scientific">Trichogramma kaykai</name>
    <dbReference type="NCBI Taxonomy" id="54128"/>
    <lineage>
        <taxon>Eukaryota</taxon>
        <taxon>Metazoa</taxon>
        <taxon>Ecdysozoa</taxon>
        <taxon>Arthropoda</taxon>
        <taxon>Hexapoda</taxon>
        <taxon>Insecta</taxon>
        <taxon>Pterygota</taxon>
        <taxon>Neoptera</taxon>
        <taxon>Endopterygota</taxon>
        <taxon>Hymenoptera</taxon>
        <taxon>Apocrita</taxon>
        <taxon>Proctotrupomorpha</taxon>
        <taxon>Chalcidoidea</taxon>
        <taxon>Trichogrammatidae</taxon>
        <taxon>Trichogramma</taxon>
    </lineage>
</organism>
<dbReference type="AlphaFoldDB" id="A0ABD2XS41"/>
<keyword evidence="3" id="KW-1185">Reference proteome</keyword>
<sequence>MSTILVRIEAVFNSRPLCPVTNDSDDLHVLTPGHFLVGTSLSLRTVIPEQDVNAGALDNLHHWQLIQGPQAVFWKKWSQEIPTPEVHSEVDDYVVLSEEFLRAIDDVKKAFHDNSNDDENGVDSDSSDKQQISFLKRTCKRRKIADETAKSNTRKRKHDPNSTIDAKAKKARSMGEAGVGRNDIAFKAKTIGPGCTVCFI</sequence>
<evidence type="ECO:0000256" key="1">
    <source>
        <dbReference type="SAM" id="MobiDB-lite"/>
    </source>
</evidence>